<evidence type="ECO:0008006" key="8">
    <source>
        <dbReference type="Google" id="ProtNLM"/>
    </source>
</evidence>
<dbReference type="Gene3D" id="1.10.490.10">
    <property type="entry name" value="Globins"/>
    <property type="match status" value="1"/>
</dbReference>
<keyword evidence="4" id="KW-0408">Iron</keyword>
<keyword evidence="7" id="KW-1185">Reference proteome</keyword>
<sequence>MSNTSGLYARLGGAATLDQLAARFYVWMCELPEAAAVHAMHQMSLDQVEARLRAFLSAFFGGPDEYRARYGEPMMRRRHLAFAIGPGERDAWLACMQRALDEVVADSTLRAEAYAQIAAFAEHMRNREVAGVSAHESGSACTGRSHAPHIVAAKS</sequence>
<dbReference type="Proteomes" id="UP000307749">
    <property type="component" value="Unassembled WGS sequence"/>
</dbReference>
<reference evidence="6 7" key="1">
    <citation type="submission" date="2017-02" db="EMBL/GenBank/DDBJ databases">
        <title>Whole genome sequencing of Metallibacterium scheffleri DSM 24874 (T).</title>
        <authorList>
            <person name="Kumar S."/>
            <person name="Patil P."/>
            <person name="Patil P.B."/>
        </authorList>
    </citation>
    <scope>NUCLEOTIDE SEQUENCE [LARGE SCALE GENOMIC DNA]</scope>
    <source>
        <strain evidence="6 7">DSM 24874</strain>
    </source>
</reference>
<proteinExistence type="inferred from homology"/>
<accession>A0A4S3KQC8</accession>
<dbReference type="Pfam" id="PF01152">
    <property type="entry name" value="Bac_globin"/>
    <property type="match status" value="1"/>
</dbReference>
<dbReference type="OrthoDB" id="9790913at2"/>
<dbReference type="PANTHER" id="PTHR47366">
    <property type="entry name" value="TWO-ON-TWO HEMOGLOBIN-3"/>
    <property type="match status" value="1"/>
</dbReference>
<dbReference type="SUPFAM" id="SSF46458">
    <property type="entry name" value="Globin-like"/>
    <property type="match status" value="1"/>
</dbReference>
<keyword evidence="2" id="KW-0349">Heme</keyword>
<comment type="similarity">
    <text evidence="5">Belongs to the truncated hemoglobin family. Group II subfamily.</text>
</comment>
<dbReference type="InterPro" id="IPR009050">
    <property type="entry name" value="Globin-like_sf"/>
</dbReference>
<dbReference type="GO" id="GO:0019825">
    <property type="term" value="F:oxygen binding"/>
    <property type="evidence" value="ECO:0007669"/>
    <property type="project" value="InterPro"/>
</dbReference>
<dbReference type="InterPro" id="IPR001486">
    <property type="entry name" value="Hemoglobin_trunc"/>
</dbReference>
<dbReference type="InterPro" id="IPR012292">
    <property type="entry name" value="Globin/Proto"/>
</dbReference>
<dbReference type="PANTHER" id="PTHR47366:SF1">
    <property type="entry name" value="TWO-ON-TWO HEMOGLOBIN-3"/>
    <property type="match status" value="1"/>
</dbReference>
<evidence type="ECO:0000256" key="5">
    <source>
        <dbReference type="ARBA" id="ARBA00034496"/>
    </source>
</evidence>
<evidence type="ECO:0000313" key="6">
    <source>
        <dbReference type="EMBL" id="THD11233.1"/>
    </source>
</evidence>
<organism evidence="6 7">
    <name type="scientific">Metallibacterium scheffleri</name>
    <dbReference type="NCBI Taxonomy" id="993689"/>
    <lineage>
        <taxon>Bacteria</taxon>
        <taxon>Pseudomonadati</taxon>
        <taxon>Pseudomonadota</taxon>
        <taxon>Gammaproteobacteria</taxon>
        <taxon>Lysobacterales</taxon>
        <taxon>Rhodanobacteraceae</taxon>
        <taxon>Metallibacterium</taxon>
    </lineage>
</organism>
<dbReference type="GO" id="GO:0046872">
    <property type="term" value="F:metal ion binding"/>
    <property type="evidence" value="ECO:0007669"/>
    <property type="project" value="UniProtKB-KW"/>
</dbReference>
<dbReference type="STRING" id="993689.GCA_002077135_02358"/>
<dbReference type="AlphaFoldDB" id="A0A4S3KQC8"/>
<dbReference type="EMBL" id="MWQO01000015">
    <property type="protein sequence ID" value="THD11233.1"/>
    <property type="molecule type" value="Genomic_DNA"/>
</dbReference>
<keyword evidence="1" id="KW-0813">Transport</keyword>
<evidence type="ECO:0000256" key="4">
    <source>
        <dbReference type="ARBA" id="ARBA00023004"/>
    </source>
</evidence>
<comment type="caution">
    <text evidence="6">The sequence shown here is derived from an EMBL/GenBank/DDBJ whole genome shotgun (WGS) entry which is preliminary data.</text>
</comment>
<name>A0A4S3KQC8_9GAMM</name>
<gene>
    <name evidence="6" type="ORF">B1806_04905</name>
</gene>
<evidence type="ECO:0000256" key="2">
    <source>
        <dbReference type="ARBA" id="ARBA00022617"/>
    </source>
</evidence>
<evidence type="ECO:0000313" key="7">
    <source>
        <dbReference type="Proteomes" id="UP000307749"/>
    </source>
</evidence>
<protein>
    <recommendedName>
        <fullName evidence="8">Globin</fullName>
    </recommendedName>
</protein>
<evidence type="ECO:0000256" key="3">
    <source>
        <dbReference type="ARBA" id="ARBA00022723"/>
    </source>
</evidence>
<dbReference type="RefSeq" id="WP_081127962.1">
    <property type="nucleotide sequence ID" value="NZ_DAHXOC010000011.1"/>
</dbReference>
<dbReference type="GO" id="GO:0020037">
    <property type="term" value="F:heme binding"/>
    <property type="evidence" value="ECO:0007669"/>
    <property type="project" value="InterPro"/>
</dbReference>
<keyword evidence="3" id="KW-0479">Metal-binding</keyword>
<dbReference type="GO" id="GO:0005344">
    <property type="term" value="F:oxygen carrier activity"/>
    <property type="evidence" value="ECO:0007669"/>
    <property type="project" value="InterPro"/>
</dbReference>
<dbReference type="CDD" id="cd14773">
    <property type="entry name" value="TrHb2_PhHbO-like_O"/>
    <property type="match status" value="1"/>
</dbReference>
<evidence type="ECO:0000256" key="1">
    <source>
        <dbReference type="ARBA" id="ARBA00022448"/>
    </source>
</evidence>
<dbReference type="InterPro" id="IPR044203">
    <property type="entry name" value="GlbO/GLB3-like"/>
</dbReference>